<evidence type="ECO:0000313" key="3">
    <source>
        <dbReference type="Proteomes" id="UP000707451"/>
    </source>
</evidence>
<feature type="region of interest" description="Disordered" evidence="1">
    <location>
        <begin position="407"/>
        <end position="446"/>
    </location>
</feature>
<dbReference type="Proteomes" id="UP000707451">
    <property type="component" value="Unassembled WGS sequence"/>
</dbReference>
<evidence type="ECO:0000313" key="2">
    <source>
        <dbReference type="EMBL" id="KAG9067020.1"/>
    </source>
</evidence>
<feature type="region of interest" description="Disordered" evidence="1">
    <location>
        <begin position="17"/>
        <end position="46"/>
    </location>
</feature>
<protein>
    <submittedName>
        <fullName evidence="2">Uncharacterized protein</fullName>
    </submittedName>
</protein>
<reference evidence="2" key="1">
    <citation type="submission" date="2021-06" db="EMBL/GenBank/DDBJ databases">
        <title>Genome Sequence of Mortierella hyaline Strain SCG-10, a Cold-Adapted, Nitrate-Reducing Fungus Isolated from Soil in Minnesota, USA.</title>
        <authorList>
            <person name="Aldossari N."/>
        </authorList>
    </citation>
    <scope>NUCLEOTIDE SEQUENCE</scope>
    <source>
        <strain evidence="2">SCG-10</strain>
    </source>
</reference>
<name>A0A9P7XTF4_9FUNG</name>
<feature type="compositionally biased region" description="Low complexity" evidence="1">
    <location>
        <begin position="313"/>
        <end position="340"/>
    </location>
</feature>
<feature type="compositionally biased region" description="Polar residues" evidence="1">
    <location>
        <begin position="537"/>
        <end position="554"/>
    </location>
</feature>
<feature type="region of interest" description="Disordered" evidence="1">
    <location>
        <begin position="239"/>
        <end position="272"/>
    </location>
</feature>
<dbReference type="EMBL" id="JAHRHY010000009">
    <property type="protein sequence ID" value="KAG9067020.1"/>
    <property type="molecule type" value="Genomic_DNA"/>
</dbReference>
<feature type="compositionally biased region" description="Low complexity" evidence="1">
    <location>
        <begin position="17"/>
        <end position="40"/>
    </location>
</feature>
<organism evidence="2 3">
    <name type="scientific">Linnemannia hyalina</name>
    <dbReference type="NCBI Taxonomy" id="64524"/>
    <lineage>
        <taxon>Eukaryota</taxon>
        <taxon>Fungi</taxon>
        <taxon>Fungi incertae sedis</taxon>
        <taxon>Mucoromycota</taxon>
        <taxon>Mortierellomycotina</taxon>
        <taxon>Mortierellomycetes</taxon>
        <taxon>Mortierellales</taxon>
        <taxon>Mortierellaceae</taxon>
        <taxon>Linnemannia</taxon>
    </lineage>
</organism>
<sequence length="599" mass="64834">MKLPAWTKKVFAPVFSTSTSTSTSDTPPTAAFTSFTPSTTNGDLSKSKGSIQSYLSFSTLPAVKKRIHFHDVSETNTNANPTSTSSLMNALFFSHIRDPRTTASSSEMSKPSGQLQDSEPALVVDIQKSNKNDTNDDGEGDDESYHDLDSPVTTTIYYHPPSPRESPETSPFPSPTSDTVNGPLTAKSDHKLWCLRHHIGLLPSASASSPEFHHLRQHYHHLHHHHMYHDKDCEFARRSAVEPGQRHATAQHRKKQEEGLSPMSPLPSTSSVPKIKSVMASVLPYCPPTRFEVRRSSANYSLEALKNEKRNNCRSSSRASVSTSASTSRNSSTSNLISSSPRRHVHSEETIRELRESIKCMSHFGFAPFSSPLSSASKKSVSSKVQIAPKAAPTVAVSNSGALTTRTTVTAPASRVRPPGPRNSPLASRSIKVSTPDAAATTTTTTTVTTTTTAPVSANINGYEQLIQKVDTLAREVEIMKQQRPYTLTSTAVATTNNNNNTGSSVAANSDTPIQAFRTITSRRNPSTVSLPLPTIMENSTEPSSSVTTSIATTHSDDATSIAPPLTNDDWPDRTTKTPAETSTAGRYGYERDSGFDGF</sequence>
<keyword evidence="3" id="KW-1185">Reference proteome</keyword>
<feature type="region of interest" description="Disordered" evidence="1">
    <location>
        <begin position="100"/>
        <end position="184"/>
    </location>
</feature>
<dbReference type="AlphaFoldDB" id="A0A9P7XTF4"/>
<feature type="compositionally biased region" description="Low complexity" evidence="1">
    <location>
        <begin position="261"/>
        <end position="272"/>
    </location>
</feature>
<feature type="compositionally biased region" description="Basic and acidic residues" evidence="1">
    <location>
        <begin position="589"/>
        <end position="599"/>
    </location>
</feature>
<accession>A0A9P7XTF4</accession>
<feature type="region of interest" description="Disordered" evidence="1">
    <location>
        <begin position="525"/>
        <end position="599"/>
    </location>
</feature>
<proteinExistence type="predicted"/>
<gene>
    <name evidence="2" type="ORF">KI688_012932</name>
</gene>
<feature type="region of interest" description="Disordered" evidence="1">
    <location>
        <begin position="309"/>
        <end position="350"/>
    </location>
</feature>
<evidence type="ECO:0000256" key="1">
    <source>
        <dbReference type="SAM" id="MobiDB-lite"/>
    </source>
</evidence>
<dbReference type="OrthoDB" id="2448122at2759"/>
<feature type="compositionally biased region" description="Polar residues" evidence="1">
    <location>
        <begin position="101"/>
        <end position="117"/>
    </location>
</feature>
<comment type="caution">
    <text evidence="2">The sequence shown here is derived from an EMBL/GenBank/DDBJ whole genome shotgun (WGS) entry which is preliminary data.</text>
</comment>
<feature type="compositionally biased region" description="Pro residues" evidence="1">
    <location>
        <begin position="160"/>
        <end position="174"/>
    </location>
</feature>